<gene>
    <name evidence="1" type="ORF">O6H91_04G023600</name>
</gene>
<dbReference type="EMBL" id="CM055095">
    <property type="protein sequence ID" value="KAJ7558066.1"/>
    <property type="molecule type" value="Genomic_DNA"/>
</dbReference>
<name>A0ACC2DUZ5_DIPCM</name>
<keyword evidence="2" id="KW-1185">Reference proteome</keyword>
<protein>
    <submittedName>
        <fullName evidence="1">Uncharacterized protein</fullName>
    </submittedName>
</protein>
<comment type="caution">
    <text evidence="1">The sequence shown here is derived from an EMBL/GenBank/DDBJ whole genome shotgun (WGS) entry which is preliminary data.</text>
</comment>
<reference evidence="2" key="1">
    <citation type="journal article" date="2024" name="Proc. Natl. Acad. Sci. U.S.A.">
        <title>Extraordinary preservation of gene collinearity over three hundred million years revealed in homosporous lycophytes.</title>
        <authorList>
            <person name="Li C."/>
            <person name="Wickell D."/>
            <person name="Kuo L.Y."/>
            <person name="Chen X."/>
            <person name="Nie B."/>
            <person name="Liao X."/>
            <person name="Peng D."/>
            <person name="Ji J."/>
            <person name="Jenkins J."/>
            <person name="Williams M."/>
            <person name="Shu S."/>
            <person name="Plott C."/>
            <person name="Barry K."/>
            <person name="Rajasekar S."/>
            <person name="Grimwood J."/>
            <person name="Han X."/>
            <person name="Sun S."/>
            <person name="Hou Z."/>
            <person name="He W."/>
            <person name="Dai G."/>
            <person name="Sun C."/>
            <person name="Schmutz J."/>
            <person name="Leebens-Mack J.H."/>
            <person name="Li F.W."/>
            <person name="Wang L."/>
        </authorList>
    </citation>
    <scope>NUCLEOTIDE SEQUENCE [LARGE SCALE GENOMIC DNA]</scope>
    <source>
        <strain evidence="2">cv. PW_Plant_1</strain>
    </source>
</reference>
<dbReference type="Proteomes" id="UP001162992">
    <property type="component" value="Chromosome 4"/>
</dbReference>
<evidence type="ECO:0000313" key="2">
    <source>
        <dbReference type="Proteomes" id="UP001162992"/>
    </source>
</evidence>
<accession>A0ACC2DUZ5</accession>
<proteinExistence type="predicted"/>
<sequence>MALARVSFPSAAIAISCSRHQPLARVHSCKSAAVVTKRRAAATVVLGAAIGLGSWELWAGGTVLAVTGVLMASSLERIQQQDKAMECISRGMQLFSQGDVEGSLVEFDKALELDPNQRPYLWQRGLTLYYLDRFEEGANQFRDDVSINPNDAEEAIWCFLCEAQLYGVDEARKRFLEVGSDRRFVMRKVFELFHHGGDPEKILGQFDDNGGQLTFYSSLYTGLYFEAEQNADAAKAAITAAARSFYGSRSTDYMALVAKAHCARRGWQLCEPSVAVIE</sequence>
<organism evidence="1 2">
    <name type="scientific">Diphasiastrum complanatum</name>
    <name type="common">Issler's clubmoss</name>
    <name type="synonym">Lycopodium complanatum</name>
    <dbReference type="NCBI Taxonomy" id="34168"/>
    <lineage>
        <taxon>Eukaryota</taxon>
        <taxon>Viridiplantae</taxon>
        <taxon>Streptophyta</taxon>
        <taxon>Embryophyta</taxon>
        <taxon>Tracheophyta</taxon>
        <taxon>Lycopodiopsida</taxon>
        <taxon>Lycopodiales</taxon>
        <taxon>Lycopodiaceae</taxon>
        <taxon>Lycopodioideae</taxon>
        <taxon>Diphasiastrum</taxon>
    </lineage>
</organism>
<evidence type="ECO:0000313" key="1">
    <source>
        <dbReference type="EMBL" id="KAJ7558066.1"/>
    </source>
</evidence>